<protein>
    <recommendedName>
        <fullName evidence="6">DUF1254 domain-containing protein</fullName>
    </recommendedName>
</protein>
<dbReference type="KEGG" id="lrs:PX52LOC_07037"/>
<dbReference type="OrthoDB" id="9777345at2"/>
<dbReference type="PANTHER" id="PTHR36509">
    <property type="entry name" value="BLL3101 PROTEIN"/>
    <property type="match status" value="1"/>
</dbReference>
<feature type="domain" description="DUF1214" evidence="2">
    <location>
        <begin position="239"/>
        <end position="321"/>
    </location>
</feature>
<name>A0A5C1ARU2_9BACT</name>
<evidence type="ECO:0000256" key="1">
    <source>
        <dbReference type="SAM" id="SignalP"/>
    </source>
</evidence>
<dbReference type="Proteomes" id="UP000324974">
    <property type="component" value="Chromosome"/>
</dbReference>
<proteinExistence type="predicted"/>
<dbReference type="Gene3D" id="2.60.40.1610">
    <property type="entry name" value="Domain of unknown function DUF1254"/>
    <property type="match status" value="1"/>
</dbReference>
<dbReference type="Pfam" id="PF06863">
    <property type="entry name" value="DUF1254"/>
    <property type="match status" value="1"/>
</dbReference>
<feature type="chain" id="PRO_5023116168" description="DUF1254 domain-containing protein" evidence="1">
    <location>
        <begin position="20"/>
        <end position="338"/>
    </location>
</feature>
<gene>
    <name evidence="4" type="ORF">PX52LOC_07037</name>
</gene>
<reference evidence="5" key="1">
    <citation type="submission" date="2019-08" db="EMBL/GenBank/DDBJ databases">
        <title>Limnoglobus roseus gen. nov., sp. nov., a novel freshwater planctomycete with a giant genome from the family Gemmataceae.</title>
        <authorList>
            <person name="Kulichevskaya I.S."/>
            <person name="Naumoff D.G."/>
            <person name="Miroshnikov K."/>
            <person name="Ivanova A."/>
            <person name="Philippov D.A."/>
            <person name="Hakobyan A."/>
            <person name="Rijpstra I.C."/>
            <person name="Sinninghe Damste J.S."/>
            <person name="Liesack W."/>
            <person name="Dedysh S.N."/>
        </authorList>
    </citation>
    <scope>NUCLEOTIDE SEQUENCE [LARGE SCALE GENOMIC DNA]</scope>
    <source>
        <strain evidence="5">PX52</strain>
    </source>
</reference>
<evidence type="ECO:0000259" key="2">
    <source>
        <dbReference type="Pfam" id="PF06742"/>
    </source>
</evidence>
<dbReference type="InterPro" id="IPR037050">
    <property type="entry name" value="DUF1254_sf"/>
</dbReference>
<dbReference type="InterPro" id="IPR010621">
    <property type="entry name" value="DUF1214"/>
</dbReference>
<dbReference type="InterPro" id="IPR037049">
    <property type="entry name" value="DUF1214_C_sf"/>
</dbReference>
<evidence type="ECO:0008006" key="6">
    <source>
        <dbReference type="Google" id="ProtNLM"/>
    </source>
</evidence>
<dbReference type="SUPFAM" id="SSF160935">
    <property type="entry name" value="VPA0735-like"/>
    <property type="match status" value="1"/>
</dbReference>
<organism evidence="4 5">
    <name type="scientific">Limnoglobus roseus</name>
    <dbReference type="NCBI Taxonomy" id="2598579"/>
    <lineage>
        <taxon>Bacteria</taxon>
        <taxon>Pseudomonadati</taxon>
        <taxon>Planctomycetota</taxon>
        <taxon>Planctomycetia</taxon>
        <taxon>Gemmatales</taxon>
        <taxon>Gemmataceae</taxon>
        <taxon>Limnoglobus</taxon>
    </lineage>
</organism>
<dbReference type="EMBL" id="CP042425">
    <property type="protein sequence ID" value="QEL19954.1"/>
    <property type="molecule type" value="Genomic_DNA"/>
</dbReference>
<dbReference type="Gene3D" id="2.60.120.600">
    <property type="entry name" value="Domain of unknown function DUF1214, C-terminal domain"/>
    <property type="match status" value="1"/>
</dbReference>
<keyword evidence="5" id="KW-1185">Reference proteome</keyword>
<accession>A0A5C1ARU2</accession>
<dbReference type="AlphaFoldDB" id="A0A5C1ARU2"/>
<dbReference type="PANTHER" id="PTHR36509:SF2">
    <property type="entry name" value="BLL3101 PROTEIN"/>
    <property type="match status" value="1"/>
</dbReference>
<keyword evidence="1" id="KW-0732">Signal</keyword>
<feature type="signal peptide" evidence="1">
    <location>
        <begin position="1"/>
        <end position="19"/>
    </location>
</feature>
<evidence type="ECO:0000313" key="5">
    <source>
        <dbReference type="Proteomes" id="UP000324974"/>
    </source>
</evidence>
<dbReference type="Pfam" id="PF06742">
    <property type="entry name" value="DUF1214"/>
    <property type="match status" value="1"/>
</dbReference>
<dbReference type="InterPro" id="IPR010679">
    <property type="entry name" value="DUF1254"/>
</dbReference>
<feature type="domain" description="DUF1254" evidence="3">
    <location>
        <begin position="52"/>
        <end position="107"/>
    </location>
</feature>
<dbReference type="RefSeq" id="WP_149114293.1">
    <property type="nucleotide sequence ID" value="NZ_CP042425.1"/>
</dbReference>
<evidence type="ECO:0000259" key="3">
    <source>
        <dbReference type="Pfam" id="PF06863"/>
    </source>
</evidence>
<sequence>MRIALSVTAVLLISGVAAAEEPNPRPVTVNNFIRAESDLYFSAIALKEGGFGKFEHKRELSPIDRQTIVRLNRDTLYSAAVFDLDAGPVTITLPDAGKRFMSMQMISEDHYTLPAIYEAGRHAVTREVIGTRYALVGIRTLVDPMNPKDMDQARALQDEVKVEQKSRGTFVVPKWDPVSQKKVRDALIVLGATLTDTRRAFGRRDEVDPIPRLISAATTWGGLSSPDAIYLNCTPPKNDGKTGYTLTVKDVPVDAFWSVSLYNAEGYYQKNDLGAYSLNSITAKRDSDGSVTVHFGGSKDAVNHLPIVPGWNYTVRLYRPRKEILDGTWMFPDAQVEK</sequence>
<evidence type="ECO:0000313" key="4">
    <source>
        <dbReference type="EMBL" id="QEL19954.1"/>
    </source>
</evidence>